<evidence type="ECO:0000313" key="2">
    <source>
        <dbReference type="EMBL" id="VVB07343.1"/>
    </source>
</evidence>
<dbReference type="AlphaFoldDB" id="A0A565C113"/>
<gene>
    <name evidence="2" type="ORF">ANE_LOCUS17787</name>
</gene>
<keyword evidence="1" id="KW-0677">Repeat</keyword>
<accession>A0A565C113</accession>
<keyword evidence="3" id="KW-1185">Reference proteome</keyword>
<dbReference type="PANTHER" id="PTHR10943:SF1">
    <property type="entry name" value="26S PROTEASOME NON-ATPASE REGULATORY SUBUNIT 2"/>
    <property type="match status" value="1"/>
</dbReference>
<name>A0A565C113_9BRAS</name>
<dbReference type="GO" id="GO:0043161">
    <property type="term" value="P:proteasome-mediated ubiquitin-dependent protein catabolic process"/>
    <property type="evidence" value="ECO:0007669"/>
    <property type="project" value="TreeGrafter"/>
</dbReference>
<dbReference type="GO" id="GO:0034515">
    <property type="term" value="C:proteasome storage granule"/>
    <property type="evidence" value="ECO:0007669"/>
    <property type="project" value="TreeGrafter"/>
</dbReference>
<dbReference type="GO" id="GO:0008540">
    <property type="term" value="C:proteasome regulatory particle, base subcomplex"/>
    <property type="evidence" value="ECO:0007669"/>
    <property type="project" value="TreeGrafter"/>
</dbReference>
<evidence type="ECO:0000256" key="1">
    <source>
        <dbReference type="ARBA" id="ARBA00022737"/>
    </source>
</evidence>
<proteinExistence type="predicted"/>
<dbReference type="PANTHER" id="PTHR10943">
    <property type="entry name" value="26S PROTEASOME NON-ATPASE REGULATORY SUBUNIT"/>
    <property type="match status" value="1"/>
</dbReference>
<evidence type="ECO:0008006" key="4">
    <source>
        <dbReference type="Google" id="ProtNLM"/>
    </source>
</evidence>
<dbReference type="Gene3D" id="1.25.10.10">
    <property type="entry name" value="Leucine-rich Repeat Variant"/>
    <property type="match status" value="1"/>
</dbReference>
<dbReference type="Proteomes" id="UP000489600">
    <property type="component" value="Unassembled WGS sequence"/>
</dbReference>
<dbReference type="OrthoDB" id="1134588at2759"/>
<organism evidence="2 3">
    <name type="scientific">Arabis nemorensis</name>
    <dbReference type="NCBI Taxonomy" id="586526"/>
    <lineage>
        <taxon>Eukaryota</taxon>
        <taxon>Viridiplantae</taxon>
        <taxon>Streptophyta</taxon>
        <taxon>Embryophyta</taxon>
        <taxon>Tracheophyta</taxon>
        <taxon>Spermatophyta</taxon>
        <taxon>Magnoliopsida</taxon>
        <taxon>eudicotyledons</taxon>
        <taxon>Gunneridae</taxon>
        <taxon>Pentapetalae</taxon>
        <taxon>rosids</taxon>
        <taxon>malvids</taxon>
        <taxon>Brassicales</taxon>
        <taxon>Brassicaceae</taxon>
        <taxon>Arabideae</taxon>
        <taxon>Arabis</taxon>
    </lineage>
</organism>
<dbReference type="EMBL" id="CABITT030000006">
    <property type="protein sequence ID" value="VVB07343.1"/>
    <property type="molecule type" value="Genomic_DNA"/>
</dbReference>
<dbReference type="GO" id="GO:0005634">
    <property type="term" value="C:nucleus"/>
    <property type="evidence" value="ECO:0007669"/>
    <property type="project" value="TreeGrafter"/>
</dbReference>
<sequence>MLCSSSEQLVGVWIVNCGIKNNCDPTKRIHLSELVLSWVLELHMQVRSKLSPILNDAKASLNVIAFASLSLGLIYVGSCNEEVAQSIIFALMDRSEALGPGLLYLGKQESVEATAEVSKAFNEKTRKYCDMTLLSCAHAGTGNVLKVQDLLSQCGEHLEKGDIHQGLAMLGLAMGFYV</sequence>
<reference evidence="2" key="1">
    <citation type="submission" date="2019-07" db="EMBL/GenBank/DDBJ databases">
        <authorList>
            <person name="Dittberner H."/>
        </authorList>
    </citation>
    <scope>NUCLEOTIDE SEQUENCE [LARGE SCALE GENOMIC DNA]</scope>
</reference>
<evidence type="ECO:0000313" key="3">
    <source>
        <dbReference type="Proteomes" id="UP000489600"/>
    </source>
</evidence>
<protein>
    <recommendedName>
        <fullName evidence="4">RPN1 N-terminal domain-containing protein</fullName>
    </recommendedName>
</protein>
<comment type="caution">
    <text evidence="2">The sequence shown here is derived from an EMBL/GenBank/DDBJ whole genome shotgun (WGS) entry which is preliminary data.</text>
</comment>
<dbReference type="InterPro" id="IPR011989">
    <property type="entry name" value="ARM-like"/>
</dbReference>